<sequence length="467" mass="53324">MQALWLYLHFPSLQLDTLYTQQSLPLAVLNKEKNQIVQLNQRAMESGLSLGMGLGTAAALSRDVQILEYKQDLETGKLTEIARWLYFVTSDIAFCPPNGLLLRIHHMLSLYGGLEGYWEALKSRLEPLAVKFQYACGLTPQAARMLARAGHNLLSQDRNLLSTRVAQCSLEQAELVDKTRLKLSRVGVKNVGELLAVPATELARRFDMQLVTYLGQLSGLFHMPVDFYHPPAIFDQSLELMYEIESSPILLHPIKRLLKDLQAFLRLRDKLTDELLLLLSQRDAEIIELKVNSAQGEYQLEKWLELINLKLTNLPLQQPVYALRLVVRHFVEPQGQSNDLFSGRQGQTSVAQLLSVLQARLGPEAVSCLQLNDDFRPELSTRYAPPLRSSGPPDWPLATLRPAFLLEPPQPLREKVRLLHGPERIQTGWWDGHAIDRDYFIARNTQGQWLWIFRTRDTQWYVQGLFS</sequence>
<gene>
    <name evidence="3" type="ORF">J0A66_20900</name>
</gene>
<dbReference type="PANTHER" id="PTHR35369">
    <property type="entry name" value="BLR3025 PROTEIN-RELATED"/>
    <property type="match status" value="1"/>
</dbReference>
<evidence type="ECO:0000259" key="2">
    <source>
        <dbReference type="Pfam" id="PF00817"/>
    </source>
</evidence>
<dbReference type="InterPro" id="IPR050356">
    <property type="entry name" value="SulA_CellDiv_inhibitor"/>
</dbReference>
<dbReference type="PANTHER" id="PTHR35369:SF2">
    <property type="entry name" value="BLR3025 PROTEIN"/>
    <property type="match status" value="1"/>
</dbReference>
<feature type="domain" description="UmuC" evidence="2">
    <location>
        <begin position="23"/>
        <end position="147"/>
    </location>
</feature>
<dbReference type="SUPFAM" id="SSF56672">
    <property type="entry name" value="DNA/RNA polymerases"/>
    <property type="match status" value="1"/>
</dbReference>
<accession>A0A939DRN0</accession>
<keyword evidence="4" id="KW-1185">Reference proteome</keyword>
<comment type="caution">
    <text evidence="3">The sequence shown here is derived from an EMBL/GenBank/DDBJ whole genome shotgun (WGS) entry which is preliminary data.</text>
</comment>
<dbReference type="Proteomes" id="UP000664654">
    <property type="component" value="Unassembled WGS sequence"/>
</dbReference>
<dbReference type="InterPro" id="IPR043502">
    <property type="entry name" value="DNA/RNA_pol_sf"/>
</dbReference>
<dbReference type="GO" id="GO:0006281">
    <property type="term" value="P:DNA repair"/>
    <property type="evidence" value="ECO:0007669"/>
    <property type="project" value="InterPro"/>
</dbReference>
<dbReference type="InterPro" id="IPR001126">
    <property type="entry name" value="UmuC"/>
</dbReference>
<dbReference type="EMBL" id="JAFKCV010000024">
    <property type="protein sequence ID" value="MBN7827703.1"/>
    <property type="molecule type" value="Genomic_DNA"/>
</dbReference>
<protein>
    <submittedName>
        <fullName evidence="3">DNA polymerase Y family protein</fullName>
    </submittedName>
</protein>
<keyword evidence="1" id="KW-0227">DNA damage</keyword>
<name>A0A939DRN0_9ALTE</name>
<dbReference type="RefSeq" id="WP_206575810.1">
    <property type="nucleotide sequence ID" value="NZ_JAFKCV010000024.1"/>
</dbReference>
<evidence type="ECO:0000256" key="1">
    <source>
        <dbReference type="ARBA" id="ARBA00022763"/>
    </source>
</evidence>
<dbReference type="CDD" id="cd03468">
    <property type="entry name" value="PolY_like"/>
    <property type="match status" value="1"/>
</dbReference>
<dbReference type="Pfam" id="PF00817">
    <property type="entry name" value="IMS"/>
    <property type="match status" value="1"/>
</dbReference>
<reference evidence="3" key="1">
    <citation type="submission" date="2021-03" db="EMBL/GenBank/DDBJ databases">
        <title>novel species isolated from a fishpond in China.</title>
        <authorList>
            <person name="Lu H."/>
            <person name="Cai Z."/>
        </authorList>
    </citation>
    <scope>NUCLEOTIDE SEQUENCE</scope>
    <source>
        <strain evidence="3">JCM 30855</strain>
    </source>
</reference>
<dbReference type="AlphaFoldDB" id="A0A939DRN0"/>
<proteinExistence type="predicted"/>
<evidence type="ECO:0000313" key="4">
    <source>
        <dbReference type="Proteomes" id="UP000664654"/>
    </source>
</evidence>
<evidence type="ECO:0000313" key="3">
    <source>
        <dbReference type="EMBL" id="MBN7827703.1"/>
    </source>
</evidence>
<organism evidence="3 4">
    <name type="scientific">Bowmanella dokdonensis</name>
    <dbReference type="NCBI Taxonomy" id="751969"/>
    <lineage>
        <taxon>Bacteria</taxon>
        <taxon>Pseudomonadati</taxon>
        <taxon>Pseudomonadota</taxon>
        <taxon>Gammaproteobacteria</taxon>
        <taxon>Alteromonadales</taxon>
        <taxon>Alteromonadaceae</taxon>
        <taxon>Bowmanella</taxon>
    </lineage>
</organism>